<reference evidence="2" key="1">
    <citation type="submission" date="2019-08" db="EMBL/GenBank/DDBJ databases">
        <authorList>
            <person name="Kucharzyk K."/>
            <person name="Murdoch R.W."/>
            <person name="Higgins S."/>
            <person name="Loffler F."/>
        </authorList>
    </citation>
    <scope>NUCLEOTIDE SEQUENCE</scope>
</reference>
<dbReference type="AlphaFoldDB" id="A0A645HWS2"/>
<dbReference type="InterPro" id="IPR011256">
    <property type="entry name" value="Reg_factor_effector_dom_sf"/>
</dbReference>
<proteinExistence type="predicted"/>
<sequence>MSTIHVGHYRHMEPTYLALEQWAQQQGLELSGDSLEEYIAGATMTNREENYVTRIYLPLKNSRI</sequence>
<dbReference type="Gene3D" id="3.20.80.10">
    <property type="entry name" value="Regulatory factor, effector binding domain"/>
    <property type="match status" value="1"/>
</dbReference>
<gene>
    <name evidence="2" type="ORF">SDC9_191045</name>
</gene>
<dbReference type="Pfam" id="PF06445">
    <property type="entry name" value="GyrI-like"/>
    <property type="match status" value="1"/>
</dbReference>
<feature type="domain" description="GyrI-like small molecule binding" evidence="1">
    <location>
        <begin position="5"/>
        <end position="60"/>
    </location>
</feature>
<name>A0A645HWS2_9ZZZZ</name>
<evidence type="ECO:0000313" key="2">
    <source>
        <dbReference type="EMBL" id="MPN43485.1"/>
    </source>
</evidence>
<dbReference type="InterPro" id="IPR029442">
    <property type="entry name" value="GyrI-like"/>
</dbReference>
<accession>A0A645HWS2</accession>
<dbReference type="EMBL" id="VSSQ01101917">
    <property type="protein sequence ID" value="MPN43485.1"/>
    <property type="molecule type" value="Genomic_DNA"/>
</dbReference>
<comment type="caution">
    <text evidence="2">The sequence shown here is derived from an EMBL/GenBank/DDBJ whole genome shotgun (WGS) entry which is preliminary data.</text>
</comment>
<organism evidence="2">
    <name type="scientific">bioreactor metagenome</name>
    <dbReference type="NCBI Taxonomy" id="1076179"/>
    <lineage>
        <taxon>unclassified sequences</taxon>
        <taxon>metagenomes</taxon>
        <taxon>ecological metagenomes</taxon>
    </lineage>
</organism>
<evidence type="ECO:0000259" key="1">
    <source>
        <dbReference type="Pfam" id="PF06445"/>
    </source>
</evidence>
<dbReference type="SUPFAM" id="SSF55136">
    <property type="entry name" value="Probable bacterial effector-binding domain"/>
    <property type="match status" value="1"/>
</dbReference>
<protein>
    <recommendedName>
        <fullName evidence="1">GyrI-like small molecule binding domain-containing protein</fullName>
    </recommendedName>
</protein>